<name>A0ABW7HFA1_9BURK</name>
<dbReference type="GO" id="GO:0016829">
    <property type="term" value="F:lyase activity"/>
    <property type="evidence" value="ECO:0007669"/>
    <property type="project" value="UniProtKB-KW"/>
</dbReference>
<sequence length="286" mass="29773">MISYAECSARERLAQLVDAGSFHEWLPPAERLTSPHLAQLGLPAAFDDGIAIGRATLAGRTVFVAAQEGEFMGGGVGEVHGAKLVGLFKRALRDRPDAVLLLAESGGVRLHEANAGLIAVSEVMRALLDVRAAGIPVIVLIGGANGCFGGMGIVARCADHVVMSDIGRLAMSGPEVIEASHGVEEFDSRDRALVWRTTGGKHRWLSGDCDALVEDDVAGFRAAAIAALDAARPVTLAALEEEHALLAARLAYDGAEAVPLWASLGVPEPSCVPDLDVAALHGLGVR</sequence>
<dbReference type="PANTHER" id="PTHR42995">
    <property type="entry name" value="ACETYL-COENZYME A CARBOXYLASE CARBOXYL TRANSFERASE SUBUNIT BETA, CHLOROPLASTIC"/>
    <property type="match status" value="1"/>
</dbReference>
<accession>A0ABW7HFA1</accession>
<dbReference type="NCBIfam" id="NF005530">
    <property type="entry name" value="PRK07189.1"/>
    <property type="match status" value="1"/>
</dbReference>
<keyword evidence="3" id="KW-0456">Lyase</keyword>
<dbReference type="InterPro" id="IPR011762">
    <property type="entry name" value="COA_CT_N"/>
</dbReference>
<evidence type="ECO:0000259" key="2">
    <source>
        <dbReference type="PROSITE" id="PS50980"/>
    </source>
</evidence>
<dbReference type="InterPro" id="IPR034733">
    <property type="entry name" value="AcCoA_carboxyl_beta"/>
</dbReference>
<dbReference type="SUPFAM" id="SSF52096">
    <property type="entry name" value="ClpP/crotonase"/>
    <property type="match status" value="1"/>
</dbReference>
<dbReference type="EMBL" id="JBIGIC010000009">
    <property type="protein sequence ID" value="MFG6488599.1"/>
    <property type="molecule type" value="Genomic_DNA"/>
</dbReference>
<dbReference type="RefSeq" id="WP_394413814.1">
    <property type="nucleotide sequence ID" value="NZ_JBIGIC010000009.1"/>
</dbReference>
<comment type="caution">
    <text evidence="3">The sequence shown here is derived from an EMBL/GenBank/DDBJ whole genome shotgun (WGS) entry which is preliminary data.</text>
</comment>
<dbReference type="PRINTS" id="PR01070">
    <property type="entry name" value="ACCCTRFRASEB"/>
</dbReference>
<dbReference type="InterPro" id="IPR000438">
    <property type="entry name" value="Acetyl_CoA_COase_Trfase_b_su"/>
</dbReference>
<reference evidence="3 4" key="1">
    <citation type="submission" date="2024-08" db="EMBL/GenBank/DDBJ databases">
        <authorList>
            <person name="Lu H."/>
        </authorList>
    </citation>
    <scope>NUCLEOTIDE SEQUENCE [LARGE SCALE GENOMIC DNA]</scope>
    <source>
        <strain evidence="3 4">BYS78W</strain>
    </source>
</reference>
<dbReference type="PROSITE" id="PS50980">
    <property type="entry name" value="COA_CT_NTER"/>
    <property type="match status" value="1"/>
</dbReference>
<feature type="domain" description="CoA carboxyltransferase N-terminal" evidence="2">
    <location>
        <begin position="1"/>
        <end position="236"/>
    </location>
</feature>
<dbReference type="Gene3D" id="3.90.226.10">
    <property type="entry name" value="2-enoyl-CoA Hydratase, Chain A, domain 1"/>
    <property type="match status" value="1"/>
</dbReference>
<organism evidence="3 4">
    <name type="scientific">Pelomonas candidula</name>
    <dbReference type="NCBI Taxonomy" id="3299025"/>
    <lineage>
        <taxon>Bacteria</taxon>
        <taxon>Pseudomonadati</taxon>
        <taxon>Pseudomonadota</taxon>
        <taxon>Betaproteobacteria</taxon>
        <taxon>Burkholderiales</taxon>
        <taxon>Sphaerotilaceae</taxon>
        <taxon>Roseateles</taxon>
    </lineage>
</organism>
<dbReference type="Proteomes" id="UP001606134">
    <property type="component" value="Unassembled WGS sequence"/>
</dbReference>
<dbReference type="PANTHER" id="PTHR42995:SF1">
    <property type="entry name" value="MALONATE DECARBOXYLASE BETA SUBUNIT"/>
    <property type="match status" value="1"/>
</dbReference>
<evidence type="ECO:0000313" key="4">
    <source>
        <dbReference type="Proteomes" id="UP001606134"/>
    </source>
</evidence>
<gene>
    <name evidence="3" type="ORF">ACG04R_18065</name>
</gene>
<dbReference type="InterPro" id="IPR029045">
    <property type="entry name" value="ClpP/crotonase-like_dom_sf"/>
</dbReference>
<dbReference type="Pfam" id="PF01039">
    <property type="entry name" value="Carboxyl_trans"/>
    <property type="match status" value="1"/>
</dbReference>
<proteinExistence type="predicted"/>
<dbReference type="InterPro" id="IPR017556">
    <property type="entry name" value="Malonate_beta"/>
</dbReference>
<keyword evidence="4" id="KW-1185">Reference proteome</keyword>
<protein>
    <submittedName>
        <fullName evidence="3">Biotin-independent malonate decarboxylase subunit beta</fullName>
        <ecNumber evidence="3">4.1.1.88</ecNumber>
    </submittedName>
</protein>
<keyword evidence="1" id="KW-0808">Transferase</keyword>
<dbReference type="EC" id="4.1.1.88" evidence="3"/>
<evidence type="ECO:0000256" key="1">
    <source>
        <dbReference type="ARBA" id="ARBA00022679"/>
    </source>
</evidence>
<evidence type="ECO:0000313" key="3">
    <source>
        <dbReference type="EMBL" id="MFG6488599.1"/>
    </source>
</evidence>
<dbReference type="NCBIfam" id="TIGR03133">
    <property type="entry name" value="malonate_beta"/>
    <property type="match status" value="1"/>
</dbReference>